<protein>
    <submittedName>
        <fullName evidence="2">Oxidoreductase</fullName>
    </submittedName>
</protein>
<accession>A0ABN6CNT5</accession>
<organism evidence="2 3">
    <name type="scientific">Actinoplanes ianthinogenes</name>
    <dbReference type="NCBI Taxonomy" id="122358"/>
    <lineage>
        <taxon>Bacteria</taxon>
        <taxon>Bacillati</taxon>
        <taxon>Actinomycetota</taxon>
        <taxon>Actinomycetes</taxon>
        <taxon>Micromonosporales</taxon>
        <taxon>Micromonosporaceae</taxon>
        <taxon>Actinoplanes</taxon>
    </lineage>
</organism>
<feature type="domain" description="Enoyl reductase (ER)" evidence="1">
    <location>
        <begin position="1"/>
        <end position="306"/>
    </location>
</feature>
<dbReference type="InterPro" id="IPR013149">
    <property type="entry name" value="ADH-like_C"/>
</dbReference>
<dbReference type="SMART" id="SM00829">
    <property type="entry name" value="PKS_ER"/>
    <property type="match status" value="1"/>
</dbReference>
<sequence>MLIVEEAERPVPGSGQVLIRAEAIGVNFVDVRFRRGGEGIFRRPLPGRPTGDVVGVVAEVGSGVDPALVGQRVAALAEDAYAEFAVAEASWLAAIPPGLGAGDAVMVPMAGPVALRVLRQADFRPGETVLVHSAAGGIGHLVVQLAKRLGAGLVIGAASRGKLDFVRSAGADLAVDYGLADWPERVREVVPGGVDVVLDAVGGQVLRQGLELLAPFGRAVIYGAASGTVDDIPAGPLFALRTVGGFNQTAWREVAPERARAEMDEVAELFAVGGLRTVGHVEFPLEEAAGAHKVMEEREHVGRVLLRP</sequence>
<dbReference type="SUPFAM" id="SSF51735">
    <property type="entry name" value="NAD(P)-binding Rossmann-fold domains"/>
    <property type="match status" value="1"/>
</dbReference>
<reference evidence="2 3" key="1">
    <citation type="submission" date="2020-08" db="EMBL/GenBank/DDBJ databases">
        <title>Whole genome shotgun sequence of Actinoplanes ianthinogenes NBRC 13996.</title>
        <authorList>
            <person name="Komaki H."/>
            <person name="Tamura T."/>
        </authorList>
    </citation>
    <scope>NUCLEOTIDE SEQUENCE [LARGE SCALE GENOMIC DNA]</scope>
    <source>
        <strain evidence="2 3">NBRC 13996</strain>
    </source>
</reference>
<dbReference type="SUPFAM" id="SSF50129">
    <property type="entry name" value="GroES-like"/>
    <property type="match status" value="1"/>
</dbReference>
<evidence type="ECO:0000259" key="1">
    <source>
        <dbReference type="SMART" id="SM00829"/>
    </source>
</evidence>
<dbReference type="RefSeq" id="WP_229830253.1">
    <property type="nucleotide sequence ID" value="NZ_AP023356.1"/>
</dbReference>
<evidence type="ECO:0000313" key="2">
    <source>
        <dbReference type="EMBL" id="BCJ46878.1"/>
    </source>
</evidence>
<evidence type="ECO:0000313" key="3">
    <source>
        <dbReference type="Proteomes" id="UP000676967"/>
    </source>
</evidence>
<proteinExistence type="predicted"/>
<dbReference type="Pfam" id="PF00107">
    <property type="entry name" value="ADH_zinc_N"/>
    <property type="match status" value="1"/>
</dbReference>
<dbReference type="InterPro" id="IPR002364">
    <property type="entry name" value="Quin_OxRdtase/zeta-crystal_CS"/>
</dbReference>
<dbReference type="InterPro" id="IPR051397">
    <property type="entry name" value="Zn-ADH-like_protein"/>
</dbReference>
<name>A0ABN6CNT5_9ACTN</name>
<dbReference type="Proteomes" id="UP000676967">
    <property type="component" value="Chromosome"/>
</dbReference>
<dbReference type="InterPro" id="IPR011032">
    <property type="entry name" value="GroES-like_sf"/>
</dbReference>
<dbReference type="InterPro" id="IPR036291">
    <property type="entry name" value="NAD(P)-bd_dom_sf"/>
</dbReference>
<dbReference type="EMBL" id="AP023356">
    <property type="protein sequence ID" value="BCJ46878.1"/>
    <property type="molecule type" value="Genomic_DNA"/>
</dbReference>
<dbReference type="Gene3D" id="3.40.50.720">
    <property type="entry name" value="NAD(P)-binding Rossmann-like Domain"/>
    <property type="match status" value="1"/>
</dbReference>
<keyword evidence="3" id="KW-1185">Reference proteome</keyword>
<gene>
    <name evidence="2" type="ORF">Aiant_75350</name>
</gene>
<dbReference type="PANTHER" id="PTHR43677:SF4">
    <property type="entry name" value="QUINONE OXIDOREDUCTASE-LIKE PROTEIN 2"/>
    <property type="match status" value="1"/>
</dbReference>
<dbReference type="PROSITE" id="PS01162">
    <property type="entry name" value="QOR_ZETA_CRYSTAL"/>
    <property type="match status" value="1"/>
</dbReference>
<dbReference type="InterPro" id="IPR020843">
    <property type="entry name" value="ER"/>
</dbReference>
<dbReference type="Gene3D" id="3.90.180.10">
    <property type="entry name" value="Medium-chain alcohol dehydrogenases, catalytic domain"/>
    <property type="match status" value="1"/>
</dbReference>
<dbReference type="PANTHER" id="PTHR43677">
    <property type="entry name" value="SHORT-CHAIN DEHYDROGENASE/REDUCTASE"/>
    <property type="match status" value="1"/>
</dbReference>
<dbReference type="Pfam" id="PF08240">
    <property type="entry name" value="ADH_N"/>
    <property type="match status" value="1"/>
</dbReference>
<dbReference type="InterPro" id="IPR013154">
    <property type="entry name" value="ADH-like_N"/>
</dbReference>